<protein>
    <submittedName>
        <fullName evidence="1">Uncharacterized protein</fullName>
    </submittedName>
</protein>
<dbReference type="PATRIC" id="fig|502682.8.peg.1103"/>
<sequence>MSQWRTPYNDPLEIALQRELHRGEQVLWKGRAIPRTKWMDFGIYLFAVPWTAFALFWTAMAFAGVDGMTEEGGWLGYAFPLFGVPFILVGLGMLAAPFLPLYTARNTVFAVTDKRMIELRLGRRLTTKSADGKNATDLHRIESRDGSGTLMVRVGSHRGSDGDHQIDRFVIGDIESVMQAEDAVREMRERLQRIPALSS</sequence>
<proteinExistence type="predicted"/>
<keyword evidence="2" id="KW-1185">Reference proteome</keyword>
<dbReference type="EMBL" id="LBHC01000001">
    <property type="protein sequence ID" value="KLE33367.1"/>
    <property type="molecule type" value="Genomic_DNA"/>
</dbReference>
<dbReference type="KEGG" id="egn:BMF35_a0077"/>
<evidence type="ECO:0000313" key="1">
    <source>
        <dbReference type="EMBL" id="KLE33367.1"/>
    </source>
</evidence>
<dbReference type="Proteomes" id="UP000053070">
    <property type="component" value="Unassembled WGS sequence"/>
</dbReference>
<reference evidence="1 2" key="1">
    <citation type="submission" date="2015-04" db="EMBL/GenBank/DDBJ databases">
        <title>The draft genome sequence of Erythrobacr gangjinensis K7-2.</title>
        <authorList>
            <person name="Zhuang L."/>
            <person name="Liu Y."/>
            <person name="Shao Z."/>
        </authorList>
    </citation>
    <scope>NUCLEOTIDE SEQUENCE [LARGE SCALE GENOMIC DNA]</scope>
    <source>
        <strain evidence="1 2">K7-2</strain>
    </source>
</reference>
<dbReference type="RefSeq" id="WP_047006215.1">
    <property type="nucleotide sequence ID" value="NZ_CP018097.1"/>
</dbReference>
<dbReference type="AlphaFoldDB" id="A0A0G9MRK7"/>
<name>A0A0G9MRK7_9SPHN</name>
<evidence type="ECO:0000313" key="2">
    <source>
        <dbReference type="Proteomes" id="UP000053070"/>
    </source>
</evidence>
<accession>A0A0G9MRK7</accession>
<gene>
    <name evidence="1" type="ORF">AAW01_05390</name>
</gene>
<comment type="caution">
    <text evidence="1">The sequence shown here is derived from an EMBL/GenBank/DDBJ whole genome shotgun (WGS) entry which is preliminary data.</text>
</comment>
<organism evidence="1 2">
    <name type="scientific">Aurantiacibacter gangjinensis</name>
    <dbReference type="NCBI Taxonomy" id="502682"/>
    <lineage>
        <taxon>Bacteria</taxon>
        <taxon>Pseudomonadati</taxon>
        <taxon>Pseudomonadota</taxon>
        <taxon>Alphaproteobacteria</taxon>
        <taxon>Sphingomonadales</taxon>
        <taxon>Erythrobacteraceae</taxon>
        <taxon>Aurantiacibacter</taxon>
    </lineage>
</organism>
<dbReference type="OrthoDB" id="199424at2"/>